<comment type="similarity">
    <text evidence="1">Belongs to the UDP-glycosyltransferase family.</text>
</comment>
<sequence>MSRRHFAFLPYPAFGHTTPVLPVLAELTARGHRVTCFTTPTFAERVAATGARAVAYSAELGTGPPSEYHTADEAAWLPANLLSMTMAVAPGIDAAFAADPPDLLAYDTTLWAPGRFTAWRTGLPSVQLIPTFASNESFSLNDDGARILGEGGSDIGPLDPAHPGLVEFDRLIAGYAADYGVDDASLVRLYQGDREFNLVFVPKQFQPAAETFDDSYAFVGPPTGPAVDHDWRPPEGKRVVLVTLGTTVNDRPGFFRDCLRAFAGLPWHVVMTLGGRLRIEDVGTPPPNVEVHQWIPHAAVLPHADLVVCQAGMGSVLESLYFGVPLVVVPHHTEQHLNTRRLLELGLATRLDHGSVTPDRLRAAVLDAAADDGMRARVAVMREHVRGAGGARKAADVLEQRLTSPQPAAELHPAAP</sequence>
<dbReference type="EMBL" id="BNAW01000019">
    <property type="protein sequence ID" value="GHG20939.1"/>
    <property type="molecule type" value="Genomic_DNA"/>
</dbReference>
<reference evidence="5" key="1">
    <citation type="journal article" date="2019" name="Int. J. Syst. Evol. Microbiol.">
        <title>The Global Catalogue of Microorganisms (GCM) 10K type strain sequencing project: providing services to taxonomists for standard genome sequencing and annotation.</title>
        <authorList>
            <consortium name="The Broad Institute Genomics Platform"/>
            <consortium name="The Broad Institute Genome Sequencing Center for Infectious Disease"/>
            <person name="Wu L."/>
            <person name="Ma J."/>
        </authorList>
    </citation>
    <scope>NUCLEOTIDE SEQUENCE [LARGE SCALE GENOMIC DNA]</scope>
    <source>
        <strain evidence="5">CGMCC 4.7680</strain>
    </source>
</reference>
<protein>
    <submittedName>
        <fullName evidence="4">UDP-glucosyltransferase YjiC</fullName>
    </submittedName>
</protein>
<evidence type="ECO:0000313" key="4">
    <source>
        <dbReference type="EMBL" id="GHG20939.1"/>
    </source>
</evidence>
<keyword evidence="2" id="KW-0808">Transferase</keyword>
<dbReference type="InterPro" id="IPR006326">
    <property type="entry name" value="UDPGT_MGT-like"/>
</dbReference>
<name>A0ABQ3KGV7_9PSEU</name>
<dbReference type="InterPro" id="IPR010610">
    <property type="entry name" value="EryCIII-like_C"/>
</dbReference>
<dbReference type="PANTHER" id="PTHR21015">
    <property type="entry name" value="UDP-N-ACETYLGLUCOSAMINE--N-ACETYLMURAMYL-(PENTAPEPTIDE) PYROPHOSPHORYL-UNDECAPRENOL N-ACETYLGLUCOSAMINE TRANSFERASE 1"/>
    <property type="match status" value="1"/>
</dbReference>
<dbReference type="NCBIfam" id="TIGR01426">
    <property type="entry name" value="MGT"/>
    <property type="match status" value="1"/>
</dbReference>
<evidence type="ECO:0000256" key="2">
    <source>
        <dbReference type="ARBA" id="ARBA00022679"/>
    </source>
</evidence>
<evidence type="ECO:0000313" key="5">
    <source>
        <dbReference type="Proteomes" id="UP000649955"/>
    </source>
</evidence>
<dbReference type="Gene3D" id="3.40.50.2000">
    <property type="entry name" value="Glycogen Phosphorylase B"/>
    <property type="match status" value="2"/>
</dbReference>
<feature type="domain" description="Erythromycin biosynthesis protein CIII-like C-terminal" evidence="3">
    <location>
        <begin position="267"/>
        <end position="384"/>
    </location>
</feature>
<evidence type="ECO:0000259" key="3">
    <source>
        <dbReference type="Pfam" id="PF06722"/>
    </source>
</evidence>
<keyword evidence="5" id="KW-1185">Reference proteome</keyword>
<dbReference type="RefSeq" id="WP_191313010.1">
    <property type="nucleotide sequence ID" value="NZ_BNAW01000019.1"/>
</dbReference>
<dbReference type="CDD" id="cd03784">
    <property type="entry name" value="GT1_Gtf-like"/>
    <property type="match status" value="1"/>
</dbReference>
<organism evidence="4 5">
    <name type="scientific">Amycolatopsis bullii</name>
    <dbReference type="NCBI Taxonomy" id="941987"/>
    <lineage>
        <taxon>Bacteria</taxon>
        <taxon>Bacillati</taxon>
        <taxon>Actinomycetota</taxon>
        <taxon>Actinomycetes</taxon>
        <taxon>Pseudonocardiales</taxon>
        <taxon>Pseudonocardiaceae</taxon>
        <taxon>Amycolatopsis</taxon>
    </lineage>
</organism>
<dbReference type="SUPFAM" id="SSF53756">
    <property type="entry name" value="UDP-Glycosyltransferase/glycogen phosphorylase"/>
    <property type="match status" value="1"/>
</dbReference>
<gene>
    <name evidence="4" type="primary">yjiC</name>
    <name evidence="4" type="ORF">GCM10017567_44620</name>
</gene>
<accession>A0ABQ3KGV7</accession>
<dbReference type="Proteomes" id="UP000649955">
    <property type="component" value="Unassembled WGS sequence"/>
</dbReference>
<comment type="caution">
    <text evidence="4">The sequence shown here is derived from an EMBL/GenBank/DDBJ whole genome shotgun (WGS) entry which is preliminary data.</text>
</comment>
<dbReference type="PANTHER" id="PTHR21015:SF22">
    <property type="entry name" value="GLYCOSYLTRANSFERASE"/>
    <property type="match status" value="1"/>
</dbReference>
<proteinExistence type="inferred from homology"/>
<dbReference type="Pfam" id="PF06722">
    <property type="entry name" value="EryCIII-like_C"/>
    <property type="match status" value="1"/>
</dbReference>
<evidence type="ECO:0000256" key="1">
    <source>
        <dbReference type="ARBA" id="ARBA00009995"/>
    </source>
</evidence>
<dbReference type="InterPro" id="IPR002213">
    <property type="entry name" value="UDP_glucos_trans"/>
</dbReference>